<accession>A0AAD6S9B3</accession>
<sequence length="471" mass="53677">MFLRYYGQKTRSAQGTPLPQWCILGSRSPCPPYHAGVPLYHGNHTPCPPYHGKVPPHCTEWVTCPPYHGKVPLHRADWVTCPPYHGTVPLHHTDWVTCPPYHRKVPLHRADWVTCPPYHGTVPLHRTDWVTCPPYHRNVPPHRTDWVTCPPYHGKVPLHCANWVTCPPYHSKVPPHRADWVTCPPYQPKVPLHHDDWVTCPPYHRKVPPHRANWVTCPPYHRKVPLHRANWVTCPPWYGEVYPPAPATPLHPLKSPFEGTCTPKVPLWGRGVTVVHIWPKFMELRPTLGVQRWWEAPERKCSGVELGCKAPAALARATAPPPTIATPTRGIVTKVDDEHDSDDGGKRPENFPSRESRRYPFLMRSSSIAICSARSGNLLSKFWRKALLRAVRAAFLADALLAGLERELVVVIAASTSELIEWEEDFPAKLFLPDNEDWDRREDLGAEDMWTRAPTVYLPFTDFRKLNGNGT</sequence>
<feature type="region of interest" description="Disordered" evidence="1">
    <location>
        <begin position="325"/>
        <end position="354"/>
    </location>
</feature>
<organism evidence="2 3">
    <name type="scientific">Mycena alexandri</name>
    <dbReference type="NCBI Taxonomy" id="1745969"/>
    <lineage>
        <taxon>Eukaryota</taxon>
        <taxon>Fungi</taxon>
        <taxon>Dikarya</taxon>
        <taxon>Basidiomycota</taxon>
        <taxon>Agaricomycotina</taxon>
        <taxon>Agaricomycetes</taxon>
        <taxon>Agaricomycetidae</taxon>
        <taxon>Agaricales</taxon>
        <taxon>Marasmiineae</taxon>
        <taxon>Mycenaceae</taxon>
        <taxon>Mycena</taxon>
    </lineage>
</organism>
<dbReference type="Proteomes" id="UP001218188">
    <property type="component" value="Unassembled WGS sequence"/>
</dbReference>
<evidence type="ECO:0000256" key="1">
    <source>
        <dbReference type="SAM" id="MobiDB-lite"/>
    </source>
</evidence>
<keyword evidence="3" id="KW-1185">Reference proteome</keyword>
<evidence type="ECO:0000313" key="2">
    <source>
        <dbReference type="EMBL" id="KAJ7023614.1"/>
    </source>
</evidence>
<dbReference type="AlphaFoldDB" id="A0AAD6S9B3"/>
<dbReference type="EMBL" id="JARJCM010000185">
    <property type="protein sequence ID" value="KAJ7023614.1"/>
    <property type="molecule type" value="Genomic_DNA"/>
</dbReference>
<protein>
    <submittedName>
        <fullName evidence="2">Uncharacterized protein</fullName>
    </submittedName>
</protein>
<feature type="compositionally biased region" description="Basic and acidic residues" evidence="1">
    <location>
        <begin position="334"/>
        <end position="354"/>
    </location>
</feature>
<name>A0AAD6S9B3_9AGAR</name>
<gene>
    <name evidence="2" type="ORF">C8F04DRAFT_1304623</name>
</gene>
<reference evidence="2" key="1">
    <citation type="submission" date="2023-03" db="EMBL/GenBank/DDBJ databases">
        <title>Massive genome expansion in bonnet fungi (Mycena s.s.) driven by repeated elements and novel gene families across ecological guilds.</title>
        <authorList>
            <consortium name="Lawrence Berkeley National Laboratory"/>
            <person name="Harder C.B."/>
            <person name="Miyauchi S."/>
            <person name="Viragh M."/>
            <person name="Kuo A."/>
            <person name="Thoen E."/>
            <person name="Andreopoulos B."/>
            <person name="Lu D."/>
            <person name="Skrede I."/>
            <person name="Drula E."/>
            <person name="Henrissat B."/>
            <person name="Morin E."/>
            <person name="Kohler A."/>
            <person name="Barry K."/>
            <person name="LaButti K."/>
            <person name="Morin E."/>
            <person name="Salamov A."/>
            <person name="Lipzen A."/>
            <person name="Mereny Z."/>
            <person name="Hegedus B."/>
            <person name="Baldrian P."/>
            <person name="Stursova M."/>
            <person name="Weitz H."/>
            <person name="Taylor A."/>
            <person name="Grigoriev I.V."/>
            <person name="Nagy L.G."/>
            <person name="Martin F."/>
            <person name="Kauserud H."/>
        </authorList>
    </citation>
    <scope>NUCLEOTIDE SEQUENCE</scope>
    <source>
        <strain evidence="2">CBHHK200</strain>
    </source>
</reference>
<proteinExistence type="predicted"/>
<comment type="caution">
    <text evidence="2">The sequence shown here is derived from an EMBL/GenBank/DDBJ whole genome shotgun (WGS) entry which is preliminary data.</text>
</comment>
<evidence type="ECO:0000313" key="3">
    <source>
        <dbReference type="Proteomes" id="UP001218188"/>
    </source>
</evidence>